<reference evidence="2" key="1">
    <citation type="submission" date="2022-11" db="UniProtKB">
        <authorList>
            <consortium name="WormBaseParasite"/>
        </authorList>
    </citation>
    <scope>IDENTIFICATION</scope>
</reference>
<dbReference type="WBParaSite" id="nRc.2.0.1.t39659-RA">
    <property type="protein sequence ID" value="nRc.2.0.1.t39659-RA"/>
    <property type="gene ID" value="nRc.2.0.1.g39659"/>
</dbReference>
<sequence length="206" mass="23729">YKTRLDLWSNLLDTVRDLASSNNEEIAVESLKCFNDLMSNSALVSPTITHNHSKHETNEDSIVKCHAWTIWLDIGHASQDHFVHRSPDSQFLRLLLRLFILLFDLAKDLVEPKTISKSYCVFKHIVEIPFVQLQTPLNRRPPLLIAFNSDEMLTCHRLLLDCVKTMCQELSLTSSPMNTLSAEFVMFCTSLANSCWEYTKCMDYDV</sequence>
<evidence type="ECO:0000313" key="2">
    <source>
        <dbReference type="WBParaSite" id="nRc.2.0.1.t39659-RA"/>
    </source>
</evidence>
<accession>A0A915KMI6</accession>
<evidence type="ECO:0000313" key="1">
    <source>
        <dbReference type="Proteomes" id="UP000887565"/>
    </source>
</evidence>
<protein>
    <submittedName>
        <fullName evidence="2">Uncharacterized protein</fullName>
    </submittedName>
</protein>
<organism evidence="1 2">
    <name type="scientific">Romanomermis culicivorax</name>
    <name type="common">Nematode worm</name>
    <dbReference type="NCBI Taxonomy" id="13658"/>
    <lineage>
        <taxon>Eukaryota</taxon>
        <taxon>Metazoa</taxon>
        <taxon>Ecdysozoa</taxon>
        <taxon>Nematoda</taxon>
        <taxon>Enoplea</taxon>
        <taxon>Dorylaimia</taxon>
        <taxon>Mermithida</taxon>
        <taxon>Mermithoidea</taxon>
        <taxon>Mermithidae</taxon>
        <taxon>Romanomermis</taxon>
    </lineage>
</organism>
<proteinExistence type="predicted"/>
<dbReference type="Proteomes" id="UP000887565">
    <property type="component" value="Unplaced"/>
</dbReference>
<dbReference type="AlphaFoldDB" id="A0A915KMI6"/>
<name>A0A915KMI6_ROMCU</name>
<keyword evidence="1" id="KW-1185">Reference proteome</keyword>